<dbReference type="InterPro" id="IPR050491">
    <property type="entry name" value="AmpC-like"/>
</dbReference>
<accession>A0A1G6U8V0</accession>
<protein>
    <submittedName>
        <fullName evidence="2">CubicO group peptidase, beta-lactamase class C family</fullName>
    </submittedName>
</protein>
<dbReference type="InterPro" id="IPR012338">
    <property type="entry name" value="Beta-lactam/transpept-like"/>
</dbReference>
<dbReference type="SUPFAM" id="SSF56601">
    <property type="entry name" value="beta-lactamase/transpeptidase-like"/>
    <property type="match status" value="1"/>
</dbReference>
<dbReference type="RefSeq" id="WP_090520953.1">
    <property type="nucleotide sequence ID" value="NZ_FNAH01000001.1"/>
</dbReference>
<dbReference type="InterPro" id="IPR001466">
    <property type="entry name" value="Beta-lactam-related"/>
</dbReference>
<dbReference type="PANTHER" id="PTHR46825">
    <property type="entry name" value="D-ALANYL-D-ALANINE-CARBOXYPEPTIDASE/ENDOPEPTIDASE AMPH"/>
    <property type="match status" value="1"/>
</dbReference>
<dbReference type="Pfam" id="PF00144">
    <property type="entry name" value="Beta-lactamase"/>
    <property type="match status" value="1"/>
</dbReference>
<dbReference type="PANTHER" id="PTHR46825:SF15">
    <property type="entry name" value="BETA-LACTAMASE-RELATED DOMAIN-CONTAINING PROTEIN"/>
    <property type="match status" value="1"/>
</dbReference>
<dbReference type="EMBL" id="FNAH01000001">
    <property type="protein sequence ID" value="SDD37017.1"/>
    <property type="molecule type" value="Genomic_DNA"/>
</dbReference>
<dbReference type="OrthoDB" id="5377981at2"/>
<organism evidence="2 3">
    <name type="scientific">Paracoccus isoporae</name>
    <dbReference type="NCBI Taxonomy" id="591205"/>
    <lineage>
        <taxon>Bacteria</taxon>
        <taxon>Pseudomonadati</taxon>
        <taxon>Pseudomonadota</taxon>
        <taxon>Alphaproteobacteria</taxon>
        <taxon>Rhodobacterales</taxon>
        <taxon>Paracoccaceae</taxon>
        <taxon>Paracoccus</taxon>
    </lineage>
</organism>
<dbReference type="Proteomes" id="UP000199344">
    <property type="component" value="Unassembled WGS sequence"/>
</dbReference>
<dbReference type="Gene3D" id="3.40.710.10">
    <property type="entry name" value="DD-peptidase/beta-lactamase superfamily"/>
    <property type="match status" value="1"/>
</dbReference>
<evidence type="ECO:0000259" key="1">
    <source>
        <dbReference type="Pfam" id="PF00144"/>
    </source>
</evidence>
<evidence type="ECO:0000313" key="2">
    <source>
        <dbReference type="EMBL" id="SDD37017.1"/>
    </source>
</evidence>
<keyword evidence="3" id="KW-1185">Reference proteome</keyword>
<evidence type="ECO:0000313" key="3">
    <source>
        <dbReference type="Proteomes" id="UP000199344"/>
    </source>
</evidence>
<dbReference type="AlphaFoldDB" id="A0A1G6U8V0"/>
<name>A0A1G6U8V0_9RHOB</name>
<dbReference type="STRING" id="591205.SAMN05421538_101475"/>
<reference evidence="2 3" key="1">
    <citation type="submission" date="2016-10" db="EMBL/GenBank/DDBJ databases">
        <authorList>
            <person name="de Groot N.N."/>
        </authorList>
    </citation>
    <scope>NUCLEOTIDE SEQUENCE [LARGE SCALE GENOMIC DNA]</scope>
    <source>
        <strain evidence="2 3">DSM 22220</strain>
    </source>
</reference>
<proteinExistence type="predicted"/>
<dbReference type="Gene3D" id="2.40.128.600">
    <property type="match status" value="1"/>
</dbReference>
<feature type="domain" description="Beta-lactamase-related" evidence="1">
    <location>
        <begin position="52"/>
        <end position="374"/>
    </location>
</feature>
<sequence>MTDFRFSRRLFLGAAVSALLPMRAAGEMPDPNRFVALDAPPQQIEAAIAAIDGIVAEVMARSGVPGIAVAVVHGGRTVKAGGYGLREIAAPDEITPDTVFQLASVSKSISATAIAARVGQGAVGWDSRMRELLPWFALSDPAVTARLTIGDLLSHRSGLPDHAGDDLEDIGFGRRRVLERLRLLPLSAFRDSYAYTNFGFTAAAEAVAAQAEMDWSELVAQEIFAPLGMSATSARYDDFMARADRAVPHARTEDGFAPLFQRQPDPQAPAGGVSASVSDMAKWLAMMLADGGDLIPAAALRPAISPQAVSVPAPTSDARAGFYGFGFNVSTESSGRKSLSHSGGFLMGAGTCFTLIPSLDLGIVVLSNAAPVGAVEAIAASFTDLAQLGRISRDWYAAYQGLVGPFFTPLGSTAGMAPPRASAAPPDAGWAVGSYQHPYFGSVEVRGGRDGLELVAGPAAMVLPLRPWDGRTMVFDFVTENAVEGSRSLAVFSGEGEVAEALEIELFGENGPSRFLRRAPG</sequence>
<gene>
    <name evidence="2" type="ORF">SAMN05421538_101475</name>
</gene>